<evidence type="ECO:0000313" key="1">
    <source>
        <dbReference type="EMBL" id="RIX27311.1"/>
    </source>
</evidence>
<dbReference type="Pfam" id="PF01963">
    <property type="entry name" value="TraB_PrgY_gumN"/>
    <property type="match status" value="2"/>
</dbReference>
<sequence length="290" mass="30726">MLNRAVKCGRIASARHSRLGRAVGLALVLGGTAIPAGGAAIPGQLFAPSIIRAKPAMWAIRDADTTIYLFGTFHTLDGRTVWFDDKVRQAFDRSAELVLETVVPTDVADLRAASRVTETTAPDGTRRPKPFIAQTQAAVGHGKTMGLTIDNGADAVLRRVADNLGKPVGGLERFEEQLGTLANIPAAVAPAPAPVLQAPRITVTIGDLLAAWTSGNTDAFSTMLAGFEAKSPLAYRMLIADRNAKWGQWIADRMQRPGTVFVAVGTGHLAGKDSVQQWLATRGIASIRVS</sequence>
<dbReference type="CDD" id="cd14789">
    <property type="entry name" value="Tiki"/>
    <property type="match status" value="1"/>
</dbReference>
<proteinExistence type="predicted"/>
<dbReference type="InterPro" id="IPR002816">
    <property type="entry name" value="TraB/PrgY/GumN_fam"/>
</dbReference>
<dbReference type="AlphaFoldDB" id="A0A418PYS2"/>
<dbReference type="RefSeq" id="WP_119533464.1">
    <property type="nucleotide sequence ID" value="NZ_QXTF01000003.1"/>
</dbReference>
<protein>
    <submittedName>
        <fullName evidence="1">TraB/GumN family protein</fullName>
    </submittedName>
</protein>
<reference evidence="1 2" key="1">
    <citation type="submission" date="2018-09" db="EMBL/GenBank/DDBJ databases">
        <title>Sphingomonas sp. DAC4.</title>
        <authorList>
            <person name="Seo T."/>
        </authorList>
    </citation>
    <scope>NUCLEOTIDE SEQUENCE [LARGE SCALE GENOMIC DNA]</scope>
    <source>
        <strain evidence="1 2">DAC4</strain>
    </source>
</reference>
<dbReference type="InterPro" id="IPR047111">
    <property type="entry name" value="YbaP-like"/>
</dbReference>
<name>A0A418PYS2_9SPHN</name>
<dbReference type="Proteomes" id="UP000285023">
    <property type="component" value="Unassembled WGS sequence"/>
</dbReference>
<dbReference type="PANTHER" id="PTHR40590:SF1">
    <property type="entry name" value="CYTOPLASMIC PROTEIN"/>
    <property type="match status" value="1"/>
</dbReference>
<gene>
    <name evidence="1" type="ORF">D3M59_09670</name>
</gene>
<dbReference type="PANTHER" id="PTHR40590">
    <property type="entry name" value="CYTOPLASMIC PROTEIN-RELATED"/>
    <property type="match status" value="1"/>
</dbReference>
<organism evidence="1 2">
    <name type="scientific">Sphingomonas edaphi</name>
    <dbReference type="NCBI Taxonomy" id="2315689"/>
    <lineage>
        <taxon>Bacteria</taxon>
        <taxon>Pseudomonadati</taxon>
        <taxon>Pseudomonadota</taxon>
        <taxon>Alphaproteobacteria</taxon>
        <taxon>Sphingomonadales</taxon>
        <taxon>Sphingomonadaceae</taxon>
        <taxon>Sphingomonas</taxon>
    </lineage>
</organism>
<dbReference type="EMBL" id="QXTF01000003">
    <property type="protein sequence ID" value="RIX27311.1"/>
    <property type="molecule type" value="Genomic_DNA"/>
</dbReference>
<dbReference type="OrthoDB" id="9806326at2"/>
<keyword evidence="2" id="KW-1185">Reference proteome</keyword>
<accession>A0A418PYS2</accession>
<evidence type="ECO:0000313" key="2">
    <source>
        <dbReference type="Proteomes" id="UP000285023"/>
    </source>
</evidence>
<comment type="caution">
    <text evidence="1">The sequence shown here is derived from an EMBL/GenBank/DDBJ whole genome shotgun (WGS) entry which is preliminary data.</text>
</comment>